<dbReference type="SUPFAM" id="SSF117991">
    <property type="entry name" value="YbeD/HP0495-like"/>
    <property type="match status" value="1"/>
</dbReference>
<evidence type="ECO:0000313" key="3">
    <source>
        <dbReference type="EMBL" id="GAA6168797.1"/>
    </source>
</evidence>
<evidence type="ECO:0000313" key="4">
    <source>
        <dbReference type="Proteomes" id="UP001465153"/>
    </source>
</evidence>
<gene>
    <name evidence="3" type="ORF">NBRC116591_26080</name>
</gene>
<proteinExistence type="inferred from homology"/>
<name>A0ABQ0AB49_9GAMM</name>
<organism evidence="3 4">
    <name type="scientific">Sessilibacter corallicola</name>
    <dbReference type="NCBI Taxonomy" id="2904075"/>
    <lineage>
        <taxon>Bacteria</taxon>
        <taxon>Pseudomonadati</taxon>
        <taxon>Pseudomonadota</taxon>
        <taxon>Gammaproteobacteria</taxon>
        <taxon>Cellvibrionales</taxon>
        <taxon>Cellvibrionaceae</taxon>
        <taxon>Sessilibacter</taxon>
    </lineage>
</organism>
<dbReference type="Proteomes" id="UP001465153">
    <property type="component" value="Unassembled WGS sequence"/>
</dbReference>
<sequence>MSDPKPEDVKIQFPCPNYPIKVLGDAGDQLHALVIEVFNKHAPDFDREAIKIRDSAKGSFQSLTVTIEATGEQQLQAIFDDLKASKLVKMVL</sequence>
<comment type="similarity">
    <text evidence="1 2">Belongs to the UPF0250 family.</text>
</comment>
<reference evidence="3 4" key="1">
    <citation type="submission" date="2024-04" db="EMBL/GenBank/DDBJ databases">
        <title>Draft genome sequence of Sessilibacter corallicola NBRC 116591.</title>
        <authorList>
            <person name="Miyakawa T."/>
            <person name="Kusuya Y."/>
            <person name="Miura T."/>
        </authorList>
    </citation>
    <scope>NUCLEOTIDE SEQUENCE [LARGE SCALE GENOMIC DNA]</scope>
    <source>
        <strain evidence="3 4">KU-00831-HH</strain>
    </source>
</reference>
<dbReference type="HAMAP" id="MF_00659">
    <property type="entry name" value="UPF0250"/>
    <property type="match status" value="1"/>
</dbReference>
<dbReference type="Pfam" id="PF04359">
    <property type="entry name" value="DUF493"/>
    <property type="match status" value="1"/>
</dbReference>
<dbReference type="PANTHER" id="PTHR38036">
    <property type="entry name" value="UPF0250 PROTEIN YBED"/>
    <property type="match status" value="1"/>
</dbReference>
<comment type="caution">
    <text evidence="3">The sequence shown here is derived from an EMBL/GenBank/DDBJ whole genome shotgun (WGS) entry which is preliminary data.</text>
</comment>
<dbReference type="EMBL" id="BAABWN010000008">
    <property type="protein sequence ID" value="GAA6168797.1"/>
    <property type="molecule type" value="Genomic_DNA"/>
</dbReference>
<evidence type="ECO:0000256" key="1">
    <source>
        <dbReference type="ARBA" id="ARBA00008460"/>
    </source>
</evidence>
<dbReference type="PANTHER" id="PTHR38036:SF1">
    <property type="entry name" value="UPF0250 PROTEIN YBED"/>
    <property type="match status" value="1"/>
</dbReference>
<evidence type="ECO:0000256" key="2">
    <source>
        <dbReference type="HAMAP-Rule" id="MF_00659"/>
    </source>
</evidence>
<keyword evidence="4" id="KW-1185">Reference proteome</keyword>
<protein>
    <recommendedName>
        <fullName evidence="2">UPF0250 protein NBRC116591_26080</fullName>
    </recommendedName>
</protein>
<dbReference type="InterPro" id="IPR027471">
    <property type="entry name" value="YbeD-like_sf"/>
</dbReference>
<dbReference type="Gene3D" id="3.30.70.260">
    <property type="match status" value="1"/>
</dbReference>
<accession>A0ABQ0AB49</accession>
<dbReference type="RefSeq" id="WP_233088312.1">
    <property type="nucleotide sequence ID" value="NZ_BAABWN010000008.1"/>
</dbReference>
<dbReference type="InterPro" id="IPR007454">
    <property type="entry name" value="UPF0250_YbeD-like"/>
</dbReference>